<dbReference type="Proteomes" id="UP000242469">
    <property type="component" value="Unassembled WGS sequence"/>
</dbReference>
<dbReference type="EMBL" id="FNRJ01000003">
    <property type="protein sequence ID" value="SEA45723.1"/>
    <property type="molecule type" value="Genomic_DNA"/>
</dbReference>
<dbReference type="InterPro" id="IPR006684">
    <property type="entry name" value="YbgC/YbaW"/>
</dbReference>
<name>A0A1H4BC20_9GAMM</name>
<dbReference type="NCBIfam" id="TIGR02799">
    <property type="entry name" value="thio_ybgC"/>
    <property type="match status" value="1"/>
</dbReference>
<dbReference type="NCBIfam" id="TIGR00051">
    <property type="entry name" value="YbgC/FadM family acyl-CoA thioesterase"/>
    <property type="match status" value="1"/>
</dbReference>
<dbReference type="CDD" id="cd00586">
    <property type="entry name" value="4HBT"/>
    <property type="match status" value="1"/>
</dbReference>
<gene>
    <name evidence="3" type="ORF">SAMN02745729_103257</name>
</gene>
<dbReference type="STRING" id="1122198.SAMN02745729_103257"/>
<dbReference type="FunFam" id="3.10.129.10:FF:000004">
    <property type="entry name" value="Tol-pal system-associated acyl-CoA thioesterase"/>
    <property type="match status" value="1"/>
</dbReference>
<reference evidence="4" key="1">
    <citation type="submission" date="2016-10" db="EMBL/GenBank/DDBJ databases">
        <authorList>
            <person name="Varghese N."/>
            <person name="Submissions S."/>
        </authorList>
    </citation>
    <scope>NUCLEOTIDE SEQUENCE [LARGE SCALE GENOMIC DNA]</scope>
    <source>
        <strain evidence="4">DSM 11526</strain>
    </source>
</reference>
<sequence length="143" mass="16508">MPFQWPLRVYIEDTDLGGIVYYVNYLKFMERARTELLRQCGGSQQALMADDIIFVVTRTECRYLSPARLDDELLVEVSIERASRVRVSFQQRIVCQADNRLLCEADVDVACVRASDMKPTRWPDNLLQSMKTVTKSLPAVEEK</sequence>
<dbReference type="GO" id="GO:0047617">
    <property type="term" value="F:fatty acyl-CoA hydrolase activity"/>
    <property type="evidence" value="ECO:0007669"/>
    <property type="project" value="TreeGrafter"/>
</dbReference>
<dbReference type="PIRSF" id="PIRSF003230">
    <property type="entry name" value="YbgC"/>
    <property type="match status" value="1"/>
</dbReference>
<accession>A0A1H4BC20</accession>
<comment type="similarity">
    <text evidence="1">Belongs to the 4-hydroxybenzoyl-CoA thioesterase family.</text>
</comment>
<dbReference type="InterPro" id="IPR029069">
    <property type="entry name" value="HotDog_dom_sf"/>
</dbReference>
<evidence type="ECO:0000313" key="3">
    <source>
        <dbReference type="EMBL" id="SEA45723.1"/>
    </source>
</evidence>
<dbReference type="OrthoDB" id="9808429at2"/>
<dbReference type="AlphaFoldDB" id="A0A1H4BC20"/>
<dbReference type="PANTHER" id="PTHR31793:SF37">
    <property type="entry name" value="ACYL-COA THIOESTER HYDROLASE YBGC"/>
    <property type="match status" value="1"/>
</dbReference>
<evidence type="ECO:0000256" key="2">
    <source>
        <dbReference type="ARBA" id="ARBA00022801"/>
    </source>
</evidence>
<keyword evidence="4" id="KW-1185">Reference proteome</keyword>
<organism evidence="3 4">
    <name type="scientific">Marinobacterium iners DSM 11526</name>
    <dbReference type="NCBI Taxonomy" id="1122198"/>
    <lineage>
        <taxon>Bacteria</taxon>
        <taxon>Pseudomonadati</taxon>
        <taxon>Pseudomonadota</taxon>
        <taxon>Gammaproteobacteria</taxon>
        <taxon>Oceanospirillales</taxon>
        <taxon>Oceanospirillaceae</taxon>
        <taxon>Marinobacterium</taxon>
    </lineage>
</organism>
<proteinExistence type="inferred from homology"/>
<dbReference type="PANTHER" id="PTHR31793">
    <property type="entry name" value="4-HYDROXYBENZOYL-COA THIOESTERASE FAMILY MEMBER"/>
    <property type="match status" value="1"/>
</dbReference>
<dbReference type="Gene3D" id="3.10.129.10">
    <property type="entry name" value="Hotdog Thioesterase"/>
    <property type="match status" value="1"/>
</dbReference>
<dbReference type="Pfam" id="PF13279">
    <property type="entry name" value="4HBT_2"/>
    <property type="match status" value="1"/>
</dbReference>
<dbReference type="InterPro" id="IPR050563">
    <property type="entry name" value="4-hydroxybenzoyl-CoA_TE"/>
</dbReference>
<dbReference type="InterPro" id="IPR014166">
    <property type="entry name" value="Tol-Pal_acyl-CoA_thioesterase"/>
</dbReference>
<protein>
    <submittedName>
        <fullName evidence="3">4-hydroxybenzoyl-CoA thioesterase</fullName>
    </submittedName>
</protein>
<evidence type="ECO:0000313" key="4">
    <source>
        <dbReference type="Proteomes" id="UP000242469"/>
    </source>
</evidence>
<evidence type="ECO:0000256" key="1">
    <source>
        <dbReference type="ARBA" id="ARBA00005953"/>
    </source>
</evidence>
<dbReference type="RefSeq" id="WP_091824484.1">
    <property type="nucleotide sequence ID" value="NZ_FNRJ01000003.1"/>
</dbReference>
<dbReference type="SUPFAM" id="SSF54637">
    <property type="entry name" value="Thioesterase/thiol ester dehydrase-isomerase"/>
    <property type="match status" value="1"/>
</dbReference>
<keyword evidence="2" id="KW-0378">Hydrolase</keyword>